<dbReference type="AlphaFoldDB" id="A0A2B7Y621"/>
<reference evidence="11 12" key="1">
    <citation type="submission" date="2017-10" db="EMBL/GenBank/DDBJ databases">
        <title>Comparative genomics in systemic dimorphic fungi from Ajellomycetaceae.</title>
        <authorList>
            <person name="Munoz J.F."/>
            <person name="Mcewen J.G."/>
            <person name="Clay O.K."/>
            <person name="Cuomo C.A."/>
        </authorList>
    </citation>
    <scope>NUCLEOTIDE SEQUENCE [LARGE SCALE GENOMIC DNA]</scope>
    <source>
        <strain evidence="11 12">UAMH7299</strain>
    </source>
</reference>
<feature type="region of interest" description="Disordered" evidence="8">
    <location>
        <begin position="460"/>
        <end position="520"/>
    </location>
</feature>
<accession>A0A2B7Y621</accession>
<organism evidence="11 12">
    <name type="scientific">Polytolypa hystricis (strain UAMH7299)</name>
    <dbReference type="NCBI Taxonomy" id="1447883"/>
    <lineage>
        <taxon>Eukaryota</taxon>
        <taxon>Fungi</taxon>
        <taxon>Dikarya</taxon>
        <taxon>Ascomycota</taxon>
        <taxon>Pezizomycotina</taxon>
        <taxon>Eurotiomycetes</taxon>
        <taxon>Eurotiomycetidae</taxon>
        <taxon>Onygenales</taxon>
        <taxon>Onygenales incertae sedis</taxon>
        <taxon>Polytolypa</taxon>
    </lineage>
</organism>
<evidence type="ECO:0000256" key="4">
    <source>
        <dbReference type="ARBA" id="ARBA00022803"/>
    </source>
</evidence>
<evidence type="ECO:0000256" key="6">
    <source>
        <dbReference type="ARBA" id="ARBA00073740"/>
    </source>
</evidence>
<dbReference type="InterPro" id="IPR001623">
    <property type="entry name" value="DnaJ_domain"/>
</dbReference>
<dbReference type="FunFam" id="1.25.40.10:FF:000224">
    <property type="entry name" value="DnaJ and TPR domain protein"/>
    <property type="match status" value="1"/>
</dbReference>
<dbReference type="Pfam" id="PF00226">
    <property type="entry name" value="DnaJ"/>
    <property type="match status" value="1"/>
</dbReference>
<dbReference type="Pfam" id="PF13181">
    <property type="entry name" value="TPR_8"/>
    <property type="match status" value="1"/>
</dbReference>
<protein>
    <recommendedName>
        <fullName evidence="6">Tetratricopeptide repeat and J domain-containing co-chaperone DNJ1</fullName>
    </recommendedName>
</protein>
<evidence type="ECO:0000313" key="12">
    <source>
        <dbReference type="Proteomes" id="UP000224634"/>
    </source>
</evidence>
<keyword evidence="2 9" id="KW-0732">Signal</keyword>
<keyword evidence="3" id="KW-0677">Repeat</keyword>
<proteinExistence type="predicted"/>
<evidence type="ECO:0000313" key="11">
    <source>
        <dbReference type="EMBL" id="PGH16097.1"/>
    </source>
</evidence>
<dbReference type="PROSITE" id="PS50076">
    <property type="entry name" value="DNAJ_2"/>
    <property type="match status" value="1"/>
</dbReference>
<feature type="compositionally biased region" description="Basic and acidic residues" evidence="8">
    <location>
        <begin position="461"/>
        <end position="472"/>
    </location>
</feature>
<dbReference type="EMBL" id="PDNA01000076">
    <property type="protein sequence ID" value="PGH16097.1"/>
    <property type="molecule type" value="Genomic_DNA"/>
</dbReference>
<evidence type="ECO:0000256" key="7">
    <source>
        <dbReference type="PROSITE-ProRule" id="PRU00339"/>
    </source>
</evidence>
<dbReference type="PANTHER" id="PTHR44140">
    <property type="entry name" value="LD25575P"/>
    <property type="match status" value="1"/>
</dbReference>
<evidence type="ECO:0000256" key="9">
    <source>
        <dbReference type="SAM" id="SignalP"/>
    </source>
</evidence>
<dbReference type="GO" id="GO:0051787">
    <property type="term" value="F:misfolded protein binding"/>
    <property type="evidence" value="ECO:0007669"/>
    <property type="project" value="TreeGrafter"/>
</dbReference>
<evidence type="ECO:0000256" key="2">
    <source>
        <dbReference type="ARBA" id="ARBA00022729"/>
    </source>
</evidence>
<evidence type="ECO:0000256" key="8">
    <source>
        <dbReference type="SAM" id="MobiDB-lite"/>
    </source>
</evidence>
<comment type="subcellular location">
    <subcellularLocation>
        <location evidence="1">Endoplasmic reticulum lumen</location>
    </subcellularLocation>
</comment>
<feature type="chain" id="PRO_5013242363" description="Tetratricopeptide repeat and J domain-containing co-chaperone DNJ1" evidence="9">
    <location>
        <begin position="21"/>
        <end position="520"/>
    </location>
</feature>
<dbReference type="PRINTS" id="PR00625">
    <property type="entry name" value="JDOMAIN"/>
</dbReference>
<dbReference type="Gene3D" id="1.10.287.110">
    <property type="entry name" value="DnaJ domain"/>
    <property type="match status" value="1"/>
</dbReference>
<dbReference type="PANTHER" id="PTHR44140:SF2">
    <property type="entry name" value="LD25575P"/>
    <property type="match status" value="1"/>
</dbReference>
<dbReference type="SMART" id="SM00271">
    <property type="entry name" value="DnaJ"/>
    <property type="match status" value="1"/>
</dbReference>
<dbReference type="SUPFAM" id="SSF46565">
    <property type="entry name" value="Chaperone J-domain"/>
    <property type="match status" value="1"/>
</dbReference>
<dbReference type="Gene3D" id="1.25.40.10">
    <property type="entry name" value="Tetratricopeptide repeat domain"/>
    <property type="match status" value="1"/>
</dbReference>
<keyword evidence="12" id="KW-1185">Reference proteome</keyword>
<feature type="domain" description="J" evidence="10">
    <location>
        <begin position="402"/>
        <end position="471"/>
    </location>
</feature>
<dbReference type="GO" id="GO:0034975">
    <property type="term" value="P:protein folding in endoplasmic reticulum"/>
    <property type="evidence" value="ECO:0007669"/>
    <property type="project" value="TreeGrafter"/>
</dbReference>
<comment type="caution">
    <text evidence="11">The sequence shown here is derived from an EMBL/GenBank/DDBJ whole genome shotgun (WGS) entry which is preliminary data.</text>
</comment>
<name>A0A2B7Y621_POLH7</name>
<dbReference type="SUPFAM" id="SSF48452">
    <property type="entry name" value="TPR-like"/>
    <property type="match status" value="2"/>
</dbReference>
<dbReference type="InterPro" id="IPR011990">
    <property type="entry name" value="TPR-like_helical_dom_sf"/>
</dbReference>
<gene>
    <name evidence="11" type="ORF">AJ80_05312</name>
</gene>
<dbReference type="STRING" id="1447883.A0A2B7Y621"/>
<dbReference type="SMART" id="SM00028">
    <property type="entry name" value="TPR"/>
    <property type="match status" value="4"/>
</dbReference>
<evidence type="ECO:0000256" key="1">
    <source>
        <dbReference type="ARBA" id="ARBA00004319"/>
    </source>
</evidence>
<feature type="repeat" description="TPR" evidence="7">
    <location>
        <begin position="66"/>
        <end position="99"/>
    </location>
</feature>
<dbReference type="InterPro" id="IPR019734">
    <property type="entry name" value="TPR_rpt"/>
</dbReference>
<dbReference type="PROSITE" id="PS50005">
    <property type="entry name" value="TPR"/>
    <property type="match status" value="1"/>
</dbReference>
<dbReference type="GO" id="GO:0051087">
    <property type="term" value="F:protein-folding chaperone binding"/>
    <property type="evidence" value="ECO:0007669"/>
    <property type="project" value="TreeGrafter"/>
</dbReference>
<evidence type="ECO:0000256" key="5">
    <source>
        <dbReference type="ARBA" id="ARBA00022824"/>
    </source>
</evidence>
<feature type="signal peptide" evidence="9">
    <location>
        <begin position="1"/>
        <end position="20"/>
    </location>
</feature>
<keyword evidence="5" id="KW-0256">Endoplasmic reticulum</keyword>
<feature type="compositionally biased region" description="Low complexity" evidence="8">
    <location>
        <begin position="495"/>
        <end position="505"/>
    </location>
</feature>
<evidence type="ECO:0000259" key="10">
    <source>
        <dbReference type="PROSITE" id="PS50076"/>
    </source>
</evidence>
<dbReference type="CDD" id="cd06257">
    <property type="entry name" value="DnaJ"/>
    <property type="match status" value="1"/>
</dbReference>
<dbReference type="GO" id="GO:0005788">
    <property type="term" value="C:endoplasmic reticulum lumen"/>
    <property type="evidence" value="ECO:0007669"/>
    <property type="project" value="UniProtKB-SubCell"/>
</dbReference>
<dbReference type="InterPro" id="IPR051727">
    <property type="entry name" value="DnaJ_C3_Co-chaperones"/>
</dbReference>
<keyword evidence="4 7" id="KW-0802">TPR repeat</keyword>
<dbReference type="Proteomes" id="UP000224634">
    <property type="component" value="Unassembled WGS sequence"/>
</dbReference>
<evidence type="ECO:0000256" key="3">
    <source>
        <dbReference type="ARBA" id="ARBA00022737"/>
    </source>
</evidence>
<sequence>MLLRLQTITALLAVISAANGLSPSDIPSDTPVSNLISTAKSYLANGAPQDALLYFDVAISRDPTNYLTIFQRGATYLSLGRSAKALADFDRVLDIKPGFEGALLQRARLRTRSGDWAGAKKDLTTVGKQGELELDEIKEAQEAGLAAEDASKKGDWDACVTQAGAAIMKASASLPLRKLRADCRFERGEIQEGVNDLAHVLQISPGLVEPHLQMSSMLFYSVGDFDRAIVQIRKCLHSDPDSKVCSRLFRREKQVNKRLVEVDGLFEKRKFSKVAELLTGSKDDTGLIEDVKQDVEDGKAAGYIHKNAPNTLYVNLVEKACETYRQMSSKRKAQPYCTEALTLNPNSLHGLLAKAEAQIEADEFEPALHTLQAAGEHHGTTDEIRTLHQKAQVLLKRSKQKDYYKVLGVDREADPQTVKKAYRKLTKQFHPDKAQAQGMSREDGEKKMATINEAYEVLSDPELRARFDRGDDPNDPAGQSNPFQGNPFGHGGGQQFFHQGRRGPQYKYSQQGFPGGFPFG</sequence>
<dbReference type="OrthoDB" id="1726119at2759"/>
<dbReference type="InterPro" id="IPR036869">
    <property type="entry name" value="J_dom_sf"/>
</dbReference>